<feature type="domain" description="Protein kinase" evidence="15">
    <location>
        <begin position="386"/>
        <end position="668"/>
    </location>
</feature>
<evidence type="ECO:0000259" key="15">
    <source>
        <dbReference type="PROSITE" id="PS50011"/>
    </source>
</evidence>
<dbReference type="FunFam" id="1.10.510.10:FF:000240">
    <property type="entry name" value="Lectin-domain containing receptor kinase A4.3"/>
    <property type="match status" value="1"/>
</dbReference>
<keyword evidence="9" id="KW-1133">Transmembrane helix</keyword>
<evidence type="ECO:0000256" key="1">
    <source>
        <dbReference type="ARBA" id="ARBA00004251"/>
    </source>
</evidence>
<evidence type="ECO:0000256" key="8">
    <source>
        <dbReference type="ARBA" id="ARBA00022840"/>
    </source>
</evidence>
<organism evidence="16 17">
    <name type="scientific">Ensete ventricosum</name>
    <name type="common">Abyssinian banana</name>
    <name type="synonym">Musa ensete</name>
    <dbReference type="NCBI Taxonomy" id="4639"/>
    <lineage>
        <taxon>Eukaryota</taxon>
        <taxon>Viridiplantae</taxon>
        <taxon>Streptophyta</taxon>
        <taxon>Embryophyta</taxon>
        <taxon>Tracheophyta</taxon>
        <taxon>Spermatophyta</taxon>
        <taxon>Magnoliopsida</taxon>
        <taxon>Liliopsida</taxon>
        <taxon>Zingiberales</taxon>
        <taxon>Musaceae</taxon>
        <taxon>Ensete</taxon>
    </lineage>
</organism>
<dbReference type="FunFam" id="3.30.200.20:FF:000162">
    <property type="entry name" value="Adenine nucleotide alpha hydrolase-like domain kinase"/>
    <property type="match status" value="1"/>
</dbReference>
<dbReference type="SMART" id="SM00219">
    <property type="entry name" value="TyrKc"/>
    <property type="match status" value="1"/>
</dbReference>
<dbReference type="Gene3D" id="1.10.510.10">
    <property type="entry name" value="Transferase(Phosphotransferase) domain 1"/>
    <property type="match status" value="1"/>
</dbReference>
<dbReference type="EMBL" id="JAQQAF010000006">
    <property type="protein sequence ID" value="KAJ8477025.1"/>
    <property type="molecule type" value="Genomic_DNA"/>
</dbReference>
<dbReference type="PROSITE" id="PS00109">
    <property type="entry name" value="PROTEIN_KINASE_TYR"/>
    <property type="match status" value="1"/>
</dbReference>
<dbReference type="Pfam" id="PF00069">
    <property type="entry name" value="Pkinase"/>
    <property type="match status" value="1"/>
</dbReference>
<keyword evidence="4" id="KW-1003">Cell membrane</keyword>
<evidence type="ECO:0000256" key="12">
    <source>
        <dbReference type="ARBA" id="ARBA00023180"/>
    </source>
</evidence>
<comment type="similarity">
    <text evidence="2">In the N-terminal section; belongs to the leguminous lectin family.</text>
</comment>
<dbReference type="PANTHER" id="PTHR47989:SF14">
    <property type="entry name" value="INACTIVE PROTEIN KINASE SELMODRAFT_444075"/>
    <property type="match status" value="1"/>
</dbReference>
<comment type="similarity">
    <text evidence="3">In the C-terminal section; belongs to the protein kinase superfamily. Ser/Thr protein kinase family.</text>
</comment>
<evidence type="ECO:0000256" key="10">
    <source>
        <dbReference type="ARBA" id="ARBA00023136"/>
    </source>
</evidence>
<dbReference type="PROSITE" id="PS50011">
    <property type="entry name" value="PROTEIN_KINASE_DOM"/>
    <property type="match status" value="1"/>
</dbReference>
<feature type="region of interest" description="Disordered" evidence="14">
    <location>
        <begin position="1"/>
        <end position="49"/>
    </location>
</feature>
<keyword evidence="17" id="KW-1185">Reference proteome</keyword>
<dbReference type="AlphaFoldDB" id="A0AAV8QNS6"/>
<sequence length="673" mass="75995">MWGMEERSGGSNPSSRGGKEEDRERSKEKRPADSLWRQMEEEEERRSSSLPHNVVILAFDATRDHNEVELRLIVNATRMRGGIICGGDTLLVLGVLHTVTNPMGYQTKACPDSFGGTNSWALKEEVSKKVDQYESMLQQSAEKCNNEAVIATNLEQTPFLICCKVSINVKITAGTPAKAVILQEVVSNKASWVILDRHLRRDLKFYMKHISCKVALISDDLSIEVPKPFVTNSSSKGILEQKFYSVWKTIQPSSNMQEDNQQESQTKLSSLMQSADYYASVTAQDCSNAFKSKSNMISSSPGRSLDYSILASDTTVSSSKQAGMSSKEHRSLSCAKVLDGNNENVFQYDFLEKPILCAACGLRSIFYIKESMKFRFSEIQDATSDFSKENLLGEGGFGLVYKGQLKDGQFIAAKMRKEESTQGYTEFFSEVHVLSFARHRNIVMLLGYCCKEKYNILVYEYICNKSLHWHLFSQPAESLEWHQRYAIAMGIAKGLRFLHEECRGGPIIHRDLRPRNILLTHDFVPMLGDFGLAKWKSNSDSFQTRVLGTSGYIAPEYAEFGTVSVRTDVYAFGIVLFQLISGRRVLDDANGNPQHLLQWVEPLVENLALHELIDPRLGESYDIYELYHLARVAFLCVRRNPEMRPSIGEVVHLLEAGGHVRDLAQQFVPHYIK</sequence>
<keyword evidence="12" id="KW-0325">Glycoprotein</keyword>
<dbReference type="Gene3D" id="3.30.200.20">
    <property type="entry name" value="Phosphorylase Kinase, domain 1"/>
    <property type="match status" value="1"/>
</dbReference>
<evidence type="ECO:0000313" key="16">
    <source>
        <dbReference type="EMBL" id="KAJ8477025.1"/>
    </source>
</evidence>
<dbReference type="Proteomes" id="UP001222027">
    <property type="component" value="Unassembled WGS sequence"/>
</dbReference>
<dbReference type="GO" id="GO:0004713">
    <property type="term" value="F:protein tyrosine kinase activity"/>
    <property type="evidence" value="ECO:0007669"/>
    <property type="project" value="InterPro"/>
</dbReference>
<dbReference type="InterPro" id="IPR000719">
    <property type="entry name" value="Prot_kinase_dom"/>
</dbReference>
<reference evidence="16 17" key="1">
    <citation type="submission" date="2022-12" db="EMBL/GenBank/DDBJ databases">
        <title>Chromosome-scale assembly of the Ensete ventricosum genome.</title>
        <authorList>
            <person name="Dussert Y."/>
            <person name="Stocks J."/>
            <person name="Wendawek A."/>
            <person name="Woldeyes F."/>
            <person name="Nichols R.A."/>
            <person name="Borrell J.S."/>
        </authorList>
    </citation>
    <scope>NUCLEOTIDE SEQUENCE [LARGE SCALE GENOMIC DNA]</scope>
    <source>
        <strain evidence="17">cv. Maze</strain>
        <tissue evidence="16">Seeds</tissue>
    </source>
</reference>
<keyword evidence="10" id="KW-0472">Membrane</keyword>
<evidence type="ECO:0000256" key="11">
    <source>
        <dbReference type="ARBA" id="ARBA00023170"/>
    </source>
</evidence>
<keyword evidence="6" id="KW-0732">Signal</keyword>
<evidence type="ECO:0000256" key="9">
    <source>
        <dbReference type="ARBA" id="ARBA00022989"/>
    </source>
</evidence>
<evidence type="ECO:0000256" key="2">
    <source>
        <dbReference type="ARBA" id="ARBA00008536"/>
    </source>
</evidence>
<keyword evidence="8 13" id="KW-0067">ATP-binding</keyword>
<evidence type="ECO:0000256" key="5">
    <source>
        <dbReference type="ARBA" id="ARBA00022692"/>
    </source>
</evidence>
<gene>
    <name evidence="16" type="ORF">OPV22_020752</name>
</gene>
<dbReference type="GO" id="GO:0005886">
    <property type="term" value="C:plasma membrane"/>
    <property type="evidence" value="ECO:0007669"/>
    <property type="project" value="UniProtKB-SubCell"/>
</dbReference>
<comment type="subcellular location">
    <subcellularLocation>
        <location evidence="1">Cell membrane</location>
        <topology evidence="1">Single-pass type I membrane protein</topology>
    </subcellularLocation>
</comment>
<dbReference type="InterPro" id="IPR017441">
    <property type="entry name" value="Protein_kinase_ATP_BS"/>
</dbReference>
<evidence type="ECO:0000313" key="17">
    <source>
        <dbReference type="Proteomes" id="UP001222027"/>
    </source>
</evidence>
<protein>
    <recommendedName>
        <fullName evidence="15">Protein kinase domain-containing protein</fullName>
    </recommendedName>
</protein>
<evidence type="ECO:0000256" key="3">
    <source>
        <dbReference type="ARBA" id="ARBA00010217"/>
    </source>
</evidence>
<evidence type="ECO:0000256" key="7">
    <source>
        <dbReference type="ARBA" id="ARBA00022741"/>
    </source>
</evidence>
<dbReference type="InterPro" id="IPR020635">
    <property type="entry name" value="Tyr_kinase_cat_dom"/>
</dbReference>
<accession>A0AAV8QNS6</accession>
<dbReference type="InterPro" id="IPR008266">
    <property type="entry name" value="Tyr_kinase_AS"/>
</dbReference>
<evidence type="ECO:0000256" key="13">
    <source>
        <dbReference type="PROSITE-ProRule" id="PRU10141"/>
    </source>
</evidence>
<evidence type="ECO:0000256" key="4">
    <source>
        <dbReference type="ARBA" id="ARBA00022475"/>
    </source>
</evidence>
<feature type="compositionally biased region" description="Basic and acidic residues" evidence="14">
    <location>
        <begin position="17"/>
        <end position="32"/>
    </location>
</feature>
<dbReference type="PROSITE" id="PS00107">
    <property type="entry name" value="PROTEIN_KINASE_ATP"/>
    <property type="match status" value="1"/>
</dbReference>
<keyword evidence="7 13" id="KW-0547">Nucleotide-binding</keyword>
<proteinExistence type="inferred from homology"/>
<dbReference type="GO" id="GO:0002229">
    <property type="term" value="P:defense response to oomycetes"/>
    <property type="evidence" value="ECO:0007669"/>
    <property type="project" value="UniProtKB-ARBA"/>
</dbReference>
<dbReference type="PANTHER" id="PTHR47989">
    <property type="entry name" value="OS01G0750732 PROTEIN"/>
    <property type="match status" value="1"/>
</dbReference>
<keyword evidence="11" id="KW-0675">Receptor</keyword>
<name>A0AAV8QNS6_ENSVE</name>
<dbReference type="SUPFAM" id="SSF56112">
    <property type="entry name" value="Protein kinase-like (PK-like)"/>
    <property type="match status" value="1"/>
</dbReference>
<dbReference type="GO" id="GO:0005524">
    <property type="term" value="F:ATP binding"/>
    <property type="evidence" value="ECO:0007669"/>
    <property type="project" value="UniProtKB-UniRule"/>
</dbReference>
<evidence type="ECO:0000256" key="14">
    <source>
        <dbReference type="SAM" id="MobiDB-lite"/>
    </source>
</evidence>
<feature type="binding site" evidence="13">
    <location>
        <position position="414"/>
    </location>
    <ligand>
        <name>ATP</name>
        <dbReference type="ChEBI" id="CHEBI:30616"/>
    </ligand>
</feature>
<evidence type="ECO:0000256" key="6">
    <source>
        <dbReference type="ARBA" id="ARBA00022729"/>
    </source>
</evidence>
<keyword evidence="5" id="KW-0812">Transmembrane</keyword>
<comment type="caution">
    <text evidence="16">The sequence shown here is derived from an EMBL/GenBank/DDBJ whole genome shotgun (WGS) entry which is preliminary data.</text>
</comment>
<dbReference type="InterPro" id="IPR011009">
    <property type="entry name" value="Kinase-like_dom_sf"/>
</dbReference>